<evidence type="ECO:0000313" key="2">
    <source>
        <dbReference type="EMBL" id="KAG0649908.1"/>
    </source>
</evidence>
<feature type="region of interest" description="Disordered" evidence="1">
    <location>
        <begin position="237"/>
        <end position="306"/>
    </location>
</feature>
<protein>
    <submittedName>
        <fullName evidence="2">Uncharacterized protein</fullName>
    </submittedName>
</protein>
<reference evidence="2" key="1">
    <citation type="submission" date="2019-07" db="EMBL/GenBank/DDBJ databases">
        <title>Hyphodiscus hymeniophilus genome sequencing and assembly.</title>
        <authorList>
            <person name="Kramer G."/>
            <person name="Nodwell J."/>
        </authorList>
    </citation>
    <scope>NUCLEOTIDE SEQUENCE</scope>
    <source>
        <strain evidence="2">ATCC 34498</strain>
    </source>
</reference>
<accession>A0A9P6VLQ8</accession>
<dbReference type="OrthoDB" id="4160836at2759"/>
<gene>
    <name evidence="2" type="ORF">D0Z07_3691</name>
</gene>
<sequence length="844" mass="94254">MDSSPSKRRKTSQTTPVPGDAPTTPSRIPVRIQPLSVRPSFASPTKASLSKHHPQLLRRSSSVGAGAERPGSRGRDIQDVFAKALAGPRPSIEGSGTPLARDVVAITPRGSAHRRARSDGGGLSAKPRRMSRYPFKHTPKAIEQQRNAVEELQENIDNPFIKRGLRRSPPAGSQTGVLQDLQEHDINPFEKRGLRRSPMSSQAVEAAGQILVQFTNVPEVSMTVSDLLISKTVDVPEMSKPPVRRGSEPYTTQSTEPITVNSFERNERANPTRKLGSPQPAERTDVPDTRQETSGHLKDTPERNPLFSQATGSIALNPNHLEMPAIPSTKTERLRPSEPDPPIVLPRLQGQREQHLEESSKRTTRASQAEELLNANRRQPEEPELPPTPTQLGIADPIVTTPPTGIHDTPSRRARKKYKQKSSPLKPRDPPPPEISLEAEPGARTKPRSRTSQAVGRRRSARFLIPEDPYAAKREARDNLLKELQKIQADVAFGIQENERLRLQHESNKKRGPSAPSNPNELLDMLIRATAPEPALDMKSKPKSIFKCIDSFLPFTSRRKRLLTAFPNVEKPLPSYLPVALEDSLPYLQVFSPLVYTSTISLISQEHTSSDTSVHVEQPNYQLHRIKASHPSGLFSARLSMVVDSSLLSITSLDIEALPFMAEKELGTFMREQSNSDNVFDRNIGVLCWAMGRWVEVSVSRARFWATVEQDFTTLEARAKSLEHKVRKRKRRGSVILGDDDATDNGHEEQRKWTMRQLLPHMGRTVMELNNDEIELRFEWRIGFDWTGEAESAISASARLPKSWQSLDDRKSLHKIPASFDKLVKERGPLLAVRTIVGLLMPAL</sequence>
<keyword evidence="3" id="KW-1185">Reference proteome</keyword>
<evidence type="ECO:0000256" key="1">
    <source>
        <dbReference type="SAM" id="MobiDB-lite"/>
    </source>
</evidence>
<feature type="compositionally biased region" description="Basic and acidic residues" evidence="1">
    <location>
        <begin position="350"/>
        <end position="361"/>
    </location>
</feature>
<organism evidence="2 3">
    <name type="scientific">Hyphodiscus hymeniophilus</name>
    <dbReference type="NCBI Taxonomy" id="353542"/>
    <lineage>
        <taxon>Eukaryota</taxon>
        <taxon>Fungi</taxon>
        <taxon>Dikarya</taxon>
        <taxon>Ascomycota</taxon>
        <taxon>Pezizomycotina</taxon>
        <taxon>Leotiomycetes</taxon>
        <taxon>Helotiales</taxon>
        <taxon>Hyphodiscaceae</taxon>
        <taxon>Hyphodiscus</taxon>
    </lineage>
</organism>
<feature type="compositionally biased region" description="Basic residues" evidence="1">
    <location>
        <begin position="1"/>
        <end position="11"/>
    </location>
</feature>
<dbReference type="Proteomes" id="UP000785200">
    <property type="component" value="Unassembled WGS sequence"/>
</dbReference>
<feature type="compositionally biased region" description="Polar residues" evidence="1">
    <location>
        <begin position="249"/>
        <end position="263"/>
    </location>
</feature>
<comment type="caution">
    <text evidence="2">The sequence shown here is derived from an EMBL/GenBank/DDBJ whole genome shotgun (WGS) entry which is preliminary data.</text>
</comment>
<feature type="region of interest" description="Disordered" evidence="1">
    <location>
        <begin position="329"/>
        <end position="461"/>
    </location>
</feature>
<proteinExistence type="predicted"/>
<dbReference type="AlphaFoldDB" id="A0A9P6VLQ8"/>
<feature type="region of interest" description="Disordered" evidence="1">
    <location>
        <begin position="1"/>
        <end position="76"/>
    </location>
</feature>
<feature type="region of interest" description="Disordered" evidence="1">
    <location>
        <begin position="109"/>
        <end position="129"/>
    </location>
</feature>
<name>A0A9P6VLQ8_9HELO</name>
<dbReference type="EMBL" id="VNKQ01000007">
    <property type="protein sequence ID" value="KAG0649908.1"/>
    <property type="molecule type" value="Genomic_DNA"/>
</dbReference>
<evidence type="ECO:0000313" key="3">
    <source>
        <dbReference type="Proteomes" id="UP000785200"/>
    </source>
</evidence>
<feature type="compositionally biased region" description="Basic and acidic residues" evidence="1">
    <location>
        <begin position="282"/>
        <end position="302"/>
    </location>
</feature>